<dbReference type="PANTHER" id="PTHR43567">
    <property type="entry name" value="FLAVOREDOXIN-RELATED-RELATED"/>
    <property type="match status" value="1"/>
</dbReference>
<dbReference type="Gene3D" id="2.30.110.10">
    <property type="entry name" value="Electron Transport, Fmn-binding Protein, Chain A"/>
    <property type="match status" value="1"/>
</dbReference>
<dbReference type="InterPro" id="IPR002563">
    <property type="entry name" value="Flavin_Rdtase-like_dom"/>
</dbReference>
<comment type="cofactor">
    <cofactor evidence="1">
        <name>FMN</name>
        <dbReference type="ChEBI" id="CHEBI:58210"/>
    </cofactor>
</comment>
<evidence type="ECO:0000256" key="3">
    <source>
        <dbReference type="ARBA" id="ARBA00038054"/>
    </source>
</evidence>
<dbReference type="InterPro" id="IPR012349">
    <property type="entry name" value="Split_barrel_FMN-bd"/>
</dbReference>
<accession>A0ABZ2Z8S3</accession>
<dbReference type="InterPro" id="IPR052174">
    <property type="entry name" value="Flavoredoxin"/>
</dbReference>
<evidence type="ECO:0000259" key="4">
    <source>
        <dbReference type="SMART" id="SM00903"/>
    </source>
</evidence>
<keyword evidence="2" id="KW-0285">Flavoprotein</keyword>
<feature type="domain" description="Flavin reductase like" evidence="4">
    <location>
        <begin position="17"/>
        <end position="169"/>
    </location>
</feature>
<dbReference type="Pfam" id="PF01613">
    <property type="entry name" value="Flavin_Reduct"/>
    <property type="match status" value="1"/>
</dbReference>
<evidence type="ECO:0000313" key="6">
    <source>
        <dbReference type="Proteomes" id="UP001449657"/>
    </source>
</evidence>
<dbReference type="EC" id="1.5.1.-" evidence="5"/>
<dbReference type="PANTHER" id="PTHR43567:SF1">
    <property type="entry name" value="FLAVOREDOXIN"/>
    <property type="match status" value="1"/>
</dbReference>
<dbReference type="GO" id="GO:0016491">
    <property type="term" value="F:oxidoreductase activity"/>
    <property type="evidence" value="ECO:0007669"/>
    <property type="project" value="UniProtKB-KW"/>
</dbReference>
<reference evidence="5 6" key="1">
    <citation type="submission" date="2024-03" db="EMBL/GenBank/DDBJ databases">
        <title>Chitinophaga caseinilytica sp. nov., a casein hydrolysing bacterium isolated from forest soil.</title>
        <authorList>
            <person name="Lee D.S."/>
            <person name="Han D.M."/>
            <person name="Baek J.H."/>
            <person name="Choi D.G."/>
            <person name="Jeon J.H."/>
            <person name="Jeon C.O."/>
        </authorList>
    </citation>
    <scope>NUCLEOTIDE SEQUENCE [LARGE SCALE GENOMIC DNA]</scope>
    <source>
        <strain evidence="5 6">KACC 19118</strain>
    </source>
</reference>
<sequence>MKRSYRKTDMPVEQIRRLLEPGPIVLVSSRWQNRNNIMTMGWHCVMEFSPSLIGCMITATNHSFDMVRQSGECVINIPTADMLDTIIGIGNTSGRSVDKFKKFHLTPGEAATVSAPVIEECYAHFECRVADRKMLEKYNFFILEVKRATAAVWPRYPRTVHYRGNGVFMESGRNIARPEKFRPQNL</sequence>
<evidence type="ECO:0000256" key="2">
    <source>
        <dbReference type="ARBA" id="ARBA00022630"/>
    </source>
</evidence>
<gene>
    <name evidence="5" type="ORF">WJU22_06960</name>
</gene>
<dbReference type="SMART" id="SM00903">
    <property type="entry name" value="Flavin_Reduct"/>
    <property type="match status" value="1"/>
</dbReference>
<name>A0ABZ2Z8S3_9BACT</name>
<protein>
    <submittedName>
        <fullName evidence="5">Flavin reductase family protein</fullName>
        <ecNumber evidence="5">1.5.1.-</ecNumber>
    </submittedName>
</protein>
<dbReference type="RefSeq" id="WP_341842524.1">
    <property type="nucleotide sequence ID" value="NZ_CP149792.1"/>
</dbReference>
<proteinExistence type="inferred from homology"/>
<keyword evidence="6" id="KW-1185">Reference proteome</keyword>
<evidence type="ECO:0000256" key="1">
    <source>
        <dbReference type="ARBA" id="ARBA00001917"/>
    </source>
</evidence>
<dbReference type="Proteomes" id="UP001449657">
    <property type="component" value="Chromosome"/>
</dbReference>
<keyword evidence="5" id="KW-0560">Oxidoreductase</keyword>
<evidence type="ECO:0000313" key="5">
    <source>
        <dbReference type="EMBL" id="WZN47915.1"/>
    </source>
</evidence>
<comment type="similarity">
    <text evidence="3">Belongs to the flavoredoxin family.</text>
</comment>
<organism evidence="5 6">
    <name type="scientific">Chitinophaga caseinilytica</name>
    <dbReference type="NCBI Taxonomy" id="2267521"/>
    <lineage>
        <taxon>Bacteria</taxon>
        <taxon>Pseudomonadati</taxon>
        <taxon>Bacteroidota</taxon>
        <taxon>Chitinophagia</taxon>
        <taxon>Chitinophagales</taxon>
        <taxon>Chitinophagaceae</taxon>
        <taxon>Chitinophaga</taxon>
    </lineage>
</organism>
<dbReference type="SUPFAM" id="SSF50475">
    <property type="entry name" value="FMN-binding split barrel"/>
    <property type="match status" value="1"/>
</dbReference>
<dbReference type="EMBL" id="CP150096">
    <property type="protein sequence ID" value="WZN47915.1"/>
    <property type="molecule type" value="Genomic_DNA"/>
</dbReference>